<protein>
    <submittedName>
        <fullName evidence="1">Uncharacterized protein</fullName>
    </submittedName>
</protein>
<dbReference type="Proteomes" id="UP000473014">
    <property type="component" value="Unassembled WGS sequence"/>
</dbReference>
<accession>A0A6G2BDI5</accession>
<organism evidence="1 2">
    <name type="scientific">Streptomyces taklimakanensis</name>
    <dbReference type="NCBI Taxonomy" id="2569853"/>
    <lineage>
        <taxon>Bacteria</taxon>
        <taxon>Bacillati</taxon>
        <taxon>Actinomycetota</taxon>
        <taxon>Actinomycetes</taxon>
        <taxon>Kitasatosporales</taxon>
        <taxon>Streptomycetaceae</taxon>
        <taxon>Streptomyces</taxon>
    </lineage>
</organism>
<evidence type="ECO:0000313" key="2">
    <source>
        <dbReference type="Proteomes" id="UP000473014"/>
    </source>
</evidence>
<sequence>MDTAPAEHVWEDARENRKRCTGCGLVAVRHLVGGGPRWWVEWIRDGRTWSQLDGEQAPACTPAPREGNRPVDAAVRPVVVPYTCSAGSPRCGKKARLFPCGWRCHDHRPGRPREDE</sequence>
<name>A0A6G2BDI5_9ACTN</name>
<dbReference type="RefSeq" id="WP_155071427.1">
    <property type="nucleotide sequence ID" value="NZ_WIXO01000001.1"/>
</dbReference>
<gene>
    <name evidence="1" type="ORF">F0L17_14615</name>
</gene>
<evidence type="ECO:0000313" key="1">
    <source>
        <dbReference type="EMBL" id="MTE20318.1"/>
    </source>
</evidence>
<dbReference type="AlphaFoldDB" id="A0A6G2BDI5"/>
<dbReference type="EMBL" id="WIXO01000001">
    <property type="protein sequence ID" value="MTE20318.1"/>
    <property type="molecule type" value="Genomic_DNA"/>
</dbReference>
<proteinExistence type="predicted"/>
<keyword evidence="2" id="KW-1185">Reference proteome</keyword>
<dbReference type="OrthoDB" id="4246507at2"/>
<comment type="caution">
    <text evidence="1">The sequence shown here is derived from an EMBL/GenBank/DDBJ whole genome shotgun (WGS) entry which is preliminary data.</text>
</comment>
<reference evidence="1 2" key="1">
    <citation type="submission" date="2019-11" db="EMBL/GenBank/DDBJ databases">
        <authorList>
            <person name="Yuan L."/>
        </authorList>
    </citation>
    <scope>NUCLEOTIDE SEQUENCE [LARGE SCALE GENOMIC DNA]</scope>
    <source>
        <strain evidence="1 2">TRM43335</strain>
    </source>
</reference>